<organism evidence="1 2">
    <name type="scientific">Pistacia atlantica</name>
    <dbReference type="NCBI Taxonomy" id="434234"/>
    <lineage>
        <taxon>Eukaryota</taxon>
        <taxon>Viridiplantae</taxon>
        <taxon>Streptophyta</taxon>
        <taxon>Embryophyta</taxon>
        <taxon>Tracheophyta</taxon>
        <taxon>Spermatophyta</taxon>
        <taxon>Magnoliopsida</taxon>
        <taxon>eudicotyledons</taxon>
        <taxon>Gunneridae</taxon>
        <taxon>Pentapetalae</taxon>
        <taxon>rosids</taxon>
        <taxon>malvids</taxon>
        <taxon>Sapindales</taxon>
        <taxon>Anacardiaceae</taxon>
        <taxon>Pistacia</taxon>
    </lineage>
</organism>
<gene>
    <name evidence="1" type="ORF">Patl1_30698</name>
</gene>
<name>A0ACC1AEM6_9ROSI</name>
<comment type="caution">
    <text evidence="1">The sequence shown here is derived from an EMBL/GenBank/DDBJ whole genome shotgun (WGS) entry which is preliminary data.</text>
</comment>
<evidence type="ECO:0000313" key="1">
    <source>
        <dbReference type="EMBL" id="KAJ0084876.1"/>
    </source>
</evidence>
<dbReference type="EMBL" id="CM047907">
    <property type="protein sequence ID" value="KAJ0084876.1"/>
    <property type="molecule type" value="Genomic_DNA"/>
</dbReference>
<reference evidence="2" key="1">
    <citation type="journal article" date="2023" name="G3 (Bethesda)">
        <title>Genome assembly and association tests identify interacting loci associated with vigor, precocity, and sex in interspecific pistachio rootstocks.</title>
        <authorList>
            <person name="Palmer W."/>
            <person name="Jacygrad E."/>
            <person name="Sagayaradj S."/>
            <person name="Cavanaugh K."/>
            <person name="Han R."/>
            <person name="Bertier L."/>
            <person name="Beede B."/>
            <person name="Kafkas S."/>
            <person name="Golino D."/>
            <person name="Preece J."/>
            <person name="Michelmore R."/>
        </authorList>
    </citation>
    <scope>NUCLEOTIDE SEQUENCE [LARGE SCALE GENOMIC DNA]</scope>
</reference>
<dbReference type="Proteomes" id="UP001164250">
    <property type="component" value="Chromosome 11"/>
</dbReference>
<sequence>MAKELRRTMKPWIEVAPSLLNFPRKCSNAPKLETIREERAEEYDDAEDDELASGSGFH</sequence>
<accession>A0ACC1AEM6</accession>
<protein>
    <submittedName>
        <fullName evidence="1">Uncharacterized protein</fullName>
    </submittedName>
</protein>
<evidence type="ECO:0000313" key="2">
    <source>
        <dbReference type="Proteomes" id="UP001164250"/>
    </source>
</evidence>
<proteinExistence type="predicted"/>
<keyword evidence="2" id="KW-1185">Reference proteome</keyword>